<feature type="region of interest" description="Disordered" evidence="2">
    <location>
        <begin position="232"/>
        <end position="258"/>
    </location>
</feature>
<dbReference type="PROSITE" id="PS50089">
    <property type="entry name" value="ZF_RING_2"/>
    <property type="match status" value="1"/>
</dbReference>
<accession>A0A9W7JB64</accession>
<dbReference type="GO" id="GO:0008270">
    <property type="term" value="F:zinc ion binding"/>
    <property type="evidence" value="ECO:0007669"/>
    <property type="project" value="UniProtKB-KW"/>
</dbReference>
<feature type="region of interest" description="Disordered" evidence="2">
    <location>
        <begin position="1"/>
        <end position="20"/>
    </location>
</feature>
<evidence type="ECO:0000313" key="4">
    <source>
        <dbReference type="EMBL" id="GMJ11767.1"/>
    </source>
</evidence>
<reference evidence="4" key="1">
    <citation type="submission" date="2023-05" db="EMBL/GenBank/DDBJ databases">
        <title>Genome and transcriptome analyses reveal genes involved in the formation of fine ridges on petal epidermal cells in Hibiscus trionum.</title>
        <authorList>
            <person name="Koshimizu S."/>
            <person name="Masuda S."/>
            <person name="Ishii T."/>
            <person name="Shirasu K."/>
            <person name="Hoshino A."/>
            <person name="Arita M."/>
        </authorList>
    </citation>
    <scope>NUCLEOTIDE SEQUENCE</scope>
    <source>
        <strain evidence="4">Hamamatsu line</strain>
    </source>
</reference>
<organism evidence="4 5">
    <name type="scientific">Hibiscus trionum</name>
    <name type="common">Flower of an hour</name>
    <dbReference type="NCBI Taxonomy" id="183268"/>
    <lineage>
        <taxon>Eukaryota</taxon>
        <taxon>Viridiplantae</taxon>
        <taxon>Streptophyta</taxon>
        <taxon>Embryophyta</taxon>
        <taxon>Tracheophyta</taxon>
        <taxon>Spermatophyta</taxon>
        <taxon>Magnoliopsida</taxon>
        <taxon>eudicotyledons</taxon>
        <taxon>Gunneridae</taxon>
        <taxon>Pentapetalae</taxon>
        <taxon>rosids</taxon>
        <taxon>malvids</taxon>
        <taxon>Malvales</taxon>
        <taxon>Malvaceae</taxon>
        <taxon>Malvoideae</taxon>
        <taxon>Hibiscus</taxon>
    </lineage>
</organism>
<evidence type="ECO:0000256" key="1">
    <source>
        <dbReference type="PROSITE-ProRule" id="PRU00175"/>
    </source>
</evidence>
<evidence type="ECO:0000256" key="2">
    <source>
        <dbReference type="SAM" id="MobiDB-lite"/>
    </source>
</evidence>
<keyword evidence="1" id="KW-0862">Zinc</keyword>
<dbReference type="GO" id="GO:0004842">
    <property type="term" value="F:ubiquitin-protein transferase activity"/>
    <property type="evidence" value="ECO:0007669"/>
    <property type="project" value="InterPro"/>
</dbReference>
<dbReference type="EMBL" id="BSYR01000061">
    <property type="protein sequence ID" value="GMJ11767.1"/>
    <property type="molecule type" value="Genomic_DNA"/>
</dbReference>
<proteinExistence type="predicted"/>
<feature type="domain" description="RING-type" evidence="3">
    <location>
        <begin position="37"/>
        <end position="82"/>
    </location>
</feature>
<feature type="region of interest" description="Disordered" evidence="2">
    <location>
        <begin position="408"/>
        <end position="437"/>
    </location>
</feature>
<dbReference type="SUPFAM" id="SSF57850">
    <property type="entry name" value="RING/U-box"/>
    <property type="match status" value="1"/>
</dbReference>
<feature type="region of interest" description="Disordered" evidence="2">
    <location>
        <begin position="318"/>
        <end position="339"/>
    </location>
</feature>
<evidence type="ECO:0000259" key="3">
    <source>
        <dbReference type="PROSITE" id="PS50089"/>
    </source>
</evidence>
<dbReference type="Proteomes" id="UP001165190">
    <property type="component" value="Unassembled WGS sequence"/>
</dbReference>
<dbReference type="AlphaFoldDB" id="A0A9W7JB64"/>
<keyword evidence="5" id="KW-1185">Reference proteome</keyword>
<gene>
    <name evidence="4" type="ORF">HRI_004845900</name>
</gene>
<keyword evidence="1" id="KW-0863">Zinc-finger</keyword>
<protein>
    <recommendedName>
        <fullName evidence="3">RING-type domain-containing protein</fullName>
    </recommendedName>
</protein>
<feature type="compositionally biased region" description="Polar residues" evidence="2">
    <location>
        <begin position="232"/>
        <end position="246"/>
    </location>
</feature>
<dbReference type="Pfam" id="PF13639">
    <property type="entry name" value="zf-RING_2"/>
    <property type="match status" value="1"/>
</dbReference>
<comment type="caution">
    <text evidence="4">The sequence shown here is derived from an EMBL/GenBank/DDBJ whole genome shotgun (WGS) entry which is preliminary data.</text>
</comment>
<name>A0A9W7JB64_HIBTR</name>
<dbReference type="InterPro" id="IPR013083">
    <property type="entry name" value="Znf_RING/FYVE/PHD"/>
</dbReference>
<dbReference type="InterPro" id="IPR001841">
    <property type="entry name" value="Znf_RING"/>
</dbReference>
<dbReference type="PANTHER" id="PTHR46798:SF3">
    <property type="entry name" value="RING FINGER FAMILY PROTEIN"/>
    <property type="match status" value="1"/>
</dbReference>
<dbReference type="InterPro" id="IPR044274">
    <property type="entry name" value="RFI2"/>
</dbReference>
<sequence>MGLRSNGGDDVVVDDGSGEGDGADCGNGEKSFGLVSCSICLELVTDNGDRSWANLQCGHQFHLDCIGSAFNVKGAMQCPNCRKIEKGQWLYANGSRSYPEFSVDELTHDEDLYDLSFSEMSFGVHWCPFGSLARLPSSFEQGEFSSTTYHELLGQHAIFAEHSSSSTHPCPYIAYFGPPIHPSSSNSSGSVSDSSSFNGHWNGPSVPSEIPTSYAFPAMDLRYHSWEHHSPPFSTSTRRIGSSDQPSIPPVSQRPARNGLDMLRPGSFMHPFVVGHSAGARAASAGPSSFIPAYPGSNARSRDRVQALQAYYQHHHPSTLPALRTPGISGSRRSGSHRNHAYVSPVASSSDHTGGFYFIPPGTSGSQNFQEPENPMSTHFHAWERDQLSSFSLNQVDRDSGWGAVHEAATNGSDPGIRPNIFRQRHGSERTSSQNRS</sequence>
<keyword evidence="1" id="KW-0479">Metal-binding</keyword>
<dbReference type="Gene3D" id="3.30.40.10">
    <property type="entry name" value="Zinc/RING finger domain, C3HC4 (zinc finger)"/>
    <property type="match status" value="1"/>
</dbReference>
<dbReference type="OrthoDB" id="8062037at2759"/>
<dbReference type="PANTHER" id="PTHR46798">
    <property type="entry name" value="OS09G0511500 PROTEIN"/>
    <property type="match status" value="1"/>
</dbReference>
<feature type="compositionally biased region" description="Acidic residues" evidence="2">
    <location>
        <begin position="11"/>
        <end position="20"/>
    </location>
</feature>
<dbReference type="CDD" id="cd16448">
    <property type="entry name" value="RING-H2"/>
    <property type="match status" value="1"/>
</dbReference>
<dbReference type="SMART" id="SM00184">
    <property type="entry name" value="RING"/>
    <property type="match status" value="1"/>
</dbReference>
<evidence type="ECO:0000313" key="5">
    <source>
        <dbReference type="Proteomes" id="UP001165190"/>
    </source>
</evidence>